<comment type="caution">
    <text evidence="1">The sequence shown here is derived from an EMBL/GenBank/DDBJ whole genome shotgun (WGS) entry which is preliminary data.</text>
</comment>
<sequence>WMMIKGVNSIQNYWANAVLIGWEVVTNYFVNFFGSFTQSYK</sequence>
<accession>A0ACA9SFC7</accession>
<dbReference type="Proteomes" id="UP000789920">
    <property type="component" value="Unassembled WGS sequence"/>
</dbReference>
<protein>
    <submittedName>
        <fullName evidence="1">5223_t:CDS:1</fullName>
    </submittedName>
</protein>
<feature type="non-terminal residue" evidence="1">
    <location>
        <position position="1"/>
    </location>
</feature>
<gene>
    <name evidence="1" type="ORF">RPERSI_LOCUS29881</name>
</gene>
<name>A0ACA9SFC7_9GLOM</name>
<evidence type="ECO:0000313" key="1">
    <source>
        <dbReference type="EMBL" id="CAG8836299.1"/>
    </source>
</evidence>
<keyword evidence="2" id="KW-1185">Reference proteome</keyword>
<dbReference type="EMBL" id="CAJVQC010114297">
    <property type="protein sequence ID" value="CAG8836299.1"/>
    <property type="molecule type" value="Genomic_DNA"/>
</dbReference>
<proteinExistence type="predicted"/>
<organism evidence="1 2">
    <name type="scientific">Racocetra persica</name>
    <dbReference type="NCBI Taxonomy" id="160502"/>
    <lineage>
        <taxon>Eukaryota</taxon>
        <taxon>Fungi</taxon>
        <taxon>Fungi incertae sedis</taxon>
        <taxon>Mucoromycota</taxon>
        <taxon>Glomeromycotina</taxon>
        <taxon>Glomeromycetes</taxon>
        <taxon>Diversisporales</taxon>
        <taxon>Gigasporaceae</taxon>
        <taxon>Racocetra</taxon>
    </lineage>
</organism>
<reference evidence="1" key="1">
    <citation type="submission" date="2021-06" db="EMBL/GenBank/DDBJ databases">
        <authorList>
            <person name="Kallberg Y."/>
            <person name="Tangrot J."/>
            <person name="Rosling A."/>
        </authorList>
    </citation>
    <scope>NUCLEOTIDE SEQUENCE</scope>
    <source>
        <strain evidence="1">MA461A</strain>
    </source>
</reference>
<evidence type="ECO:0000313" key="2">
    <source>
        <dbReference type="Proteomes" id="UP000789920"/>
    </source>
</evidence>
<feature type="non-terminal residue" evidence="1">
    <location>
        <position position="41"/>
    </location>
</feature>